<accession>A0A8S5N493</accession>
<dbReference type="EMBL" id="BK015056">
    <property type="protein sequence ID" value="DAD89252.1"/>
    <property type="molecule type" value="Genomic_DNA"/>
</dbReference>
<proteinExistence type="predicted"/>
<sequence length="29" mass="3319">MLTHNVSSSYTLQEFNIMVILHQTLRQGG</sequence>
<protein>
    <submittedName>
        <fullName evidence="1">Uncharacterized protein</fullName>
    </submittedName>
</protein>
<name>A0A8S5N493_9VIRU</name>
<reference evidence="1" key="1">
    <citation type="journal article" date="2021" name="Proc. Natl. Acad. Sci. U.S.A.">
        <title>A Catalog of Tens of Thousands of Viruses from Human Metagenomes Reveals Hidden Associations with Chronic Diseases.</title>
        <authorList>
            <person name="Tisza M.J."/>
            <person name="Buck C.B."/>
        </authorList>
    </citation>
    <scope>NUCLEOTIDE SEQUENCE</scope>
    <source>
        <strain evidence="1">CtNWS1</strain>
    </source>
</reference>
<organism evidence="1">
    <name type="scientific">Microviridae sp. ctNWS1</name>
    <dbReference type="NCBI Taxonomy" id="2826733"/>
    <lineage>
        <taxon>Viruses</taxon>
        <taxon>Monodnaviria</taxon>
        <taxon>Sangervirae</taxon>
        <taxon>Phixviricota</taxon>
        <taxon>Malgrandaviricetes</taxon>
        <taxon>Petitvirales</taxon>
        <taxon>Microviridae</taxon>
    </lineage>
</organism>
<evidence type="ECO:0000313" key="1">
    <source>
        <dbReference type="EMBL" id="DAD89252.1"/>
    </source>
</evidence>